<evidence type="ECO:0000313" key="3">
    <source>
        <dbReference type="Proteomes" id="UP000494245"/>
    </source>
</evidence>
<dbReference type="RefSeq" id="WP_173086616.1">
    <property type="nucleotide sequence ID" value="NZ_BLTE01000018.1"/>
</dbReference>
<dbReference type="PROSITE" id="PS51833">
    <property type="entry name" value="HDOD"/>
    <property type="match status" value="1"/>
</dbReference>
<organism evidence="2 3">
    <name type="scientific">Fundidesulfovibrio magnetotacticus</name>
    <dbReference type="NCBI Taxonomy" id="2730080"/>
    <lineage>
        <taxon>Bacteria</taxon>
        <taxon>Pseudomonadati</taxon>
        <taxon>Thermodesulfobacteriota</taxon>
        <taxon>Desulfovibrionia</taxon>
        <taxon>Desulfovibrionales</taxon>
        <taxon>Desulfovibrionaceae</taxon>
        <taxon>Fundidesulfovibrio</taxon>
    </lineage>
</organism>
<dbReference type="AlphaFoldDB" id="A0A6V8LXB4"/>
<dbReference type="CDD" id="cd00077">
    <property type="entry name" value="HDc"/>
    <property type="match status" value="1"/>
</dbReference>
<feature type="domain" description="HDOD" evidence="1">
    <location>
        <begin position="19"/>
        <end position="208"/>
    </location>
</feature>
<comment type="caution">
    <text evidence="2">The sequence shown here is derived from an EMBL/GenBank/DDBJ whole genome shotgun (WGS) entry which is preliminary data.</text>
</comment>
<evidence type="ECO:0000313" key="2">
    <source>
        <dbReference type="EMBL" id="GFK95530.1"/>
    </source>
</evidence>
<name>A0A6V8LXB4_9BACT</name>
<sequence length="279" mass="30756">MAEDLKLERKNQILAVKDLPTLPKVLDEVSRLVRDPDSSTEQIAKLIAMDQVLSAKVLKMVNSPIYGFPGRISSIHHALVLLGFNVLRGVIVSTSVMDIMLQNMVGLWEHSVGCALASATVARHVGLKDVEDVSVAGLLHDLGKVVCAVQLPEMKTSIEAMVKAQDVTYIDAEKAVMGFGHDRVNAWIADHWKLPPAIKEGISYHHKPQLARLYPDVACCVHLGDFMVRLFEYGSGGDDSVLYLEPDVLKKLKLKPADLEKILDLLAEQFLEIADLSFV</sequence>
<gene>
    <name evidence="2" type="ORF">NNJEOMEG_03396</name>
</gene>
<dbReference type="Pfam" id="PF08668">
    <property type="entry name" value="HDOD"/>
    <property type="match status" value="1"/>
</dbReference>
<dbReference type="EMBL" id="BLTE01000018">
    <property type="protein sequence ID" value="GFK95530.1"/>
    <property type="molecule type" value="Genomic_DNA"/>
</dbReference>
<reference evidence="2 3" key="2">
    <citation type="submission" date="2020-05" db="EMBL/GenBank/DDBJ databases">
        <title>Draft genome sequence of Desulfovibrio sp. strainFSS-1.</title>
        <authorList>
            <person name="Shimoshige H."/>
            <person name="Kobayashi H."/>
            <person name="Maekawa T."/>
        </authorList>
    </citation>
    <scope>NUCLEOTIDE SEQUENCE [LARGE SCALE GENOMIC DNA]</scope>
    <source>
        <strain evidence="2 3">SIID29052-01</strain>
    </source>
</reference>
<dbReference type="PANTHER" id="PTHR33525:SF3">
    <property type="entry name" value="RIBONUCLEASE Y"/>
    <property type="match status" value="1"/>
</dbReference>
<dbReference type="InterPro" id="IPR006675">
    <property type="entry name" value="HDIG_dom"/>
</dbReference>
<reference evidence="2 3" key="1">
    <citation type="submission" date="2020-04" db="EMBL/GenBank/DDBJ databases">
        <authorList>
            <consortium name="Desulfovibrio sp. FSS-1 genome sequencing consortium"/>
            <person name="Shimoshige H."/>
            <person name="Kobayashi H."/>
            <person name="Maekawa T."/>
        </authorList>
    </citation>
    <scope>NUCLEOTIDE SEQUENCE [LARGE SCALE GENOMIC DNA]</scope>
    <source>
        <strain evidence="2 3">SIID29052-01</strain>
    </source>
</reference>
<dbReference type="NCBIfam" id="TIGR00277">
    <property type="entry name" value="HDIG"/>
    <property type="match status" value="1"/>
</dbReference>
<dbReference type="Proteomes" id="UP000494245">
    <property type="component" value="Unassembled WGS sequence"/>
</dbReference>
<dbReference type="Gene3D" id="1.10.3210.10">
    <property type="entry name" value="Hypothetical protein af1432"/>
    <property type="match status" value="1"/>
</dbReference>
<keyword evidence="3" id="KW-1185">Reference proteome</keyword>
<accession>A0A6V8LXB4</accession>
<dbReference type="PANTHER" id="PTHR33525">
    <property type="match status" value="1"/>
</dbReference>
<dbReference type="InterPro" id="IPR013976">
    <property type="entry name" value="HDOD"/>
</dbReference>
<proteinExistence type="predicted"/>
<dbReference type="InterPro" id="IPR052340">
    <property type="entry name" value="RNase_Y/CdgJ"/>
</dbReference>
<dbReference type="InterPro" id="IPR003607">
    <property type="entry name" value="HD/PDEase_dom"/>
</dbReference>
<protein>
    <recommendedName>
        <fullName evidence="1">HDOD domain-containing protein</fullName>
    </recommendedName>
</protein>
<evidence type="ECO:0000259" key="1">
    <source>
        <dbReference type="PROSITE" id="PS51833"/>
    </source>
</evidence>
<dbReference type="SUPFAM" id="SSF109604">
    <property type="entry name" value="HD-domain/PDEase-like"/>
    <property type="match status" value="1"/>
</dbReference>